<dbReference type="InterPro" id="IPR007263">
    <property type="entry name" value="DCC1-like"/>
</dbReference>
<dbReference type="InterPro" id="IPR052927">
    <property type="entry name" value="DCC_oxidoreductase"/>
</dbReference>
<keyword evidence="2" id="KW-1185">Reference proteome</keyword>
<name>A0A9X2ANI7_9FLAO</name>
<comment type="caution">
    <text evidence="1">The sequence shown here is derived from an EMBL/GenBank/DDBJ whole genome shotgun (WGS) entry which is preliminary data.</text>
</comment>
<dbReference type="Proteomes" id="UP001139369">
    <property type="component" value="Unassembled WGS sequence"/>
</dbReference>
<protein>
    <submittedName>
        <fullName evidence="1">DCC1-like thiol-disulfide oxidoreductase family protein</fullName>
    </submittedName>
</protein>
<evidence type="ECO:0000313" key="2">
    <source>
        <dbReference type="Proteomes" id="UP001139369"/>
    </source>
</evidence>
<dbReference type="PANTHER" id="PTHR33639:SF2">
    <property type="entry name" value="DUF393 DOMAIN-CONTAINING PROTEIN"/>
    <property type="match status" value="1"/>
</dbReference>
<dbReference type="PANTHER" id="PTHR33639">
    <property type="entry name" value="THIOL-DISULFIDE OXIDOREDUCTASE DCC"/>
    <property type="match status" value="1"/>
</dbReference>
<sequence>MKIILFDDVCNLCNSTVKFIIKRDSKDIFKFASLESDYGINLKKKFNIRIKEKSTLILVENDSFHIESTAVINIFKELRNYWWIKYFSIIPKTLRDYMYWFISRNRYNLFGKTNKNGSCLIPSEDVKKKFLNSDFKEL</sequence>
<dbReference type="GO" id="GO:0015035">
    <property type="term" value="F:protein-disulfide reductase activity"/>
    <property type="evidence" value="ECO:0007669"/>
    <property type="project" value="InterPro"/>
</dbReference>
<dbReference type="EMBL" id="JAKQYM010000009">
    <property type="protein sequence ID" value="MCI2229949.1"/>
    <property type="molecule type" value="Genomic_DNA"/>
</dbReference>
<evidence type="ECO:0000313" key="1">
    <source>
        <dbReference type="EMBL" id="MCI2229949.1"/>
    </source>
</evidence>
<accession>A0A9X2ANI7</accession>
<dbReference type="Pfam" id="PF04134">
    <property type="entry name" value="DCC1-like"/>
    <property type="match status" value="1"/>
</dbReference>
<reference evidence="1" key="1">
    <citation type="submission" date="2022-02" db="EMBL/GenBank/DDBJ databases">
        <title>Polaribacter sp. MSW13, isolated from seawater.</title>
        <authorList>
            <person name="Kristyanto S."/>
            <person name="Jung J."/>
            <person name="Jeon C.O."/>
        </authorList>
    </citation>
    <scope>NUCLEOTIDE SEQUENCE</scope>
    <source>
        <strain evidence="1">MSW13</strain>
    </source>
</reference>
<proteinExistence type="predicted"/>
<organism evidence="1 2">
    <name type="scientific">Polaribacter marinus</name>
    <dbReference type="NCBI Taxonomy" id="2916838"/>
    <lineage>
        <taxon>Bacteria</taxon>
        <taxon>Pseudomonadati</taxon>
        <taxon>Bacteroidota</taxon>
        <taxon>Flavobacteriia</taxon>
        <taxon>Flavobacteriales</taxon>
        <taxon>Flavobacteriaceae</taxon>
    </lineage>
</organism>
<dbReference type="RefSeq" id="WP_242179060.1">
    <property type="nucleotide sequence ID" value="NZ_JAKQYM010000009.1"/>
</dbReference>
<gene>
    <name evidence="1" type="ORF">MC378_12295</name>
</gene>
<dbReference type="AlphaFoldDB" id="A0A9X2ANI7"/>